<keyword evidence="6" id="KW-1015">Disulfide bond</keyword>
<organism evidence="10 11">
    <name type="scientific">Dissostichus mawsoni</name>
    <name type="common">Antarctic cod</name>
    <dbReference type="NCBI Taxonomy" id="36200"/>
    <lineage>
        <taxon>Eukaryota</taxon>
        <taxon>Metazoa</taxon>
        <taxon>Chordata</taxon>
        <taxon>Craniata</taxon>
        <taxon>Vertebrata</taxon>
        <taxon>Euteleostomi</taxon>
        <taxon>Actinopterygii</taxon>
        <taxon>Neopterygii</taxon>
        <taxon>Teleostei</taxon>
        <taxon>Neoteleostei</taxon>
        <taxon>Acanthomorphata</taxon>
        <taxon>Eupercaria</taxon>
        <taxon>Perciformes</taxon>
        <taxon>Notothenioidei</taxon>
        <taxon>Nototheniidae</taxon>
        <taxon>Dissostichus</taxon>
    </lineage>
</organism>
<dbReference type="InterPro" id="IPR013106">
    <property type="entry name" value="Ig_V-set"/>
</dbReference>
<keyword evidence="7" id="KW-0325">Glycoprotein</keyword>
<dbReference type="InterPro" id="IPR003599">
    <property type="entry name" value="Ig_sub"/>
</dbReference>
<protein>
    <recommendedName>
        <fullName evidence="9">Immunoglobulin domain-containing protein</fullName>
    </recommendedName>
</protein>
<dbReference type="SUPFAM" id="SSF48726">
    <property type="entry name" value="Immunoglobulin"/>
    <property type="match status" value="1"/>
</dbReference>
<feature type="transmembrane region" description="Helical" evidence="8">
    <location>
        <begin position="125"/>
        <end position="147"/>
    </location>
</feature>
<dbReference type="Proteomes" id="UP000518266">
    <property type="component" value="Unassembled WGS sequence"/>
</dbReference>
<evidence type="ECO:0000256" key="2">
    <source>
        <dbReference type="ARBA" id="ARBA00022475"/>
    </source>
</evidence>
<evidence type="ECO:0000256" key="5">
    <source>
        <dbReference type="ARBA" id="ARBA00023136"/>
    </source>
</evidence>
<evidence type="ECO:0000256" key="3">
    <source>
        <dbReference type="ARBA" id="ARBA00022729"/>
    </source>
</evidence>
<dbReference type="Pfam" id="PF07686">
    <property type="entry name" value="V-set"/>
    <property type="match status" value="1"/>
</dbReference>
<dbReference type="OrthoDB" id="8947657at2759"/>
<gene>
    <name evidence="10" type="ORF">F7725_010460</name>
</gene>
<keyword evidence="11" id="KW-1185">Reference proteome</keyword>
<dbReference type="GO" id="GO:0009617">
    <property type="term" value="P:response to bacterium"/>
    <property type="evidence" value="ECO:0007669"/>
    <property type="project" value="TreeGrafter"/>
</dbReference>
<reference evidence="10 11" key="1">
    <citation type="submission" date="2020-03" db="EMBL/GenBank/DDBJ databases">
        <title>Dissostichus mawsoni Genome sequencing and assembly.</title>
        <authorList>
            <person name="Park H."/>
        </authorList>
    </citation>
    <scope>NUCLEOTIDE SEQUENCE [LARGE SCALE GENOMIC DNA]</scope>
    <source>
        <strain evidence="10">DM0001</strain>
        <tissue evidence="10">Muscle</tissue>
    </source>
</reference>
<evidence type="ECO:0000256" key="1">
    <source>
        <dbReference type="ARBA" id="ARBA00004236"/>
    </source>
</evidence>
<dbReference type="AlphaFoldDB" id="A0A7J5XNL1"/>
<evidence type="ECO:0000313" key="10">
    <source>
        <dbReference type="EMBL" id="KAF3838692.1"/>
    </source>
</evidence>
<comment type="caution">
    <text evidence="10">The sequence shown here is derived from an EMBL/GenBank/DDBJ whole genome shotgun (WGS) entry which is preliminary data.</text>
</comment>
<proteinExistence type="predicted"/>
<keyword evidence="2" id="KW-1003">Cell membrane</keyword>
<name>A0A7J5XNL1_DISMA</name>
<sequence length="211" mass="23192">MIQTAQDSHQISLTVVELGDDLGLACSTVENEAGLFYWYKLKFGYMVETVAAGTLEYIILQGEFKNSRLTVKKLNAQFVLNIRNVTKEDEGTSSDTGTYYCAVATCGQILFGEGTTVETRQQLDLFVPVLGTLLACSLIVIAVLIIFRNQKSVCEHCKALIETAEDPHLISMAVVEVGGNVTFQCPVWKSMANYCPCSNSLLDKWPSLSLT</sequence>
<feature type="domain" description="Immunoglobulin" evidence="9">
    <location>
        <begin position="11"/>
        <end position="120"/>
    </location>
</feature>
<dbReference type="SMART" id="SM00409">
    <property type="entry name" value="IG"/>
    <property type="match status" value="1"/>
</dbReference>
<dbReference type="PANTHER" id="PTHR19433">
    <property type="entry name" value="T-CELL RECEPTOR ALPHA CHAIN V REGION-RELATED"/>
    <property type="match status" value="1"/>
</dbReference>
<keyword evidence="8" id="KW-0812">Transmembrane</keyword>
<dbReference type="GO" id="GO:0002376">
    <property type="term" value="P:immune system process"/>
    <property type="evidence" value="ECO:0007669"/>
    <property type="project" value="UniProtKB-KW"/>
</dbReference>
<dbReference type="InterPro" id="IPR013783">
    <property type="entry name" value="Ig-like_fold"/>
</dbReference>
<evidence type="ECO:0000256" key="4">
    <source>
        <dbReference type="ARBA" id="ARBA00022859"/>
    </source>
</evidence>
<dbReference type="Gene3D" id="2.60.40.10">
    <property type="entry name" value="Immunoglobulins"/>
    <property type="match status" value="1"/>
</dbReference>
<dbReference type="EMBL" id="JAAKFY010000022">
    <property type="protein sequence ID" value="KAF3838692.1"/>
    <property type="molecule type" value="Genomic_DNA"/>
</dbReference>
<evidence type="ECO:0000256" key="8">
    <source>
        <dbReference type="SAM" id="Phobius"/>
    </source>
</evidence>
<evidence type="ECO:0000256" key="6">
    <source>
        <dbReference type="ARBA" id="ARBA00023157"/>
    </source>
</evidence>
<dbReference type="InterPro" id="IPR052051">
    <property type="entry name" value="TCR_complex_component"/>
</dbReference>
<keyword evidence="8" id="KW-1133">Transmembrane helix</keyword>
<dbReference type="InterPro" id="IPR036179">
    <property type="entry name" value="Ig-like_dom_sf"/>
</dbReference>
<evidence type="ECO:0000313" key="11">
    <source>
        <dbReference type="Proteomes" id="UP000518266"/>
    </source>
</evidence>
<accession>A0A7J5XNL1</accession>
<evidence type="ECO:0000256" key="7">
    <source>
        <dbReference type="ARBA" id="ARBA00023180"/>
    </source>
</evidence>
<comment type="subcellular location">
    <subcellularLocation>
        <location evidence="1">Cell membrane</location>
    </subcellularLocation>
</comment>
<evidence type="ECO:0000259" key="9">
    <source>
        <dbReference type="SMART" id="SM00409"/>
    </source>
</evidence>
<dbReference type="GO" id="GO:0005886">
    <property type="term" value="C:plasma membrane"/>
    <property type="evidence" value="ECO:0007669"/>
    <property type="project" value="UniProtKB-SubCell"/>
</dbReference>
<dbReference type="PANTHER" id="PTHR19433:SF127">
    <property type="entry name" value="NITR9"/>
    <property type="match status" value="1"/>
</dbReference>
<keyword evidence="3" id="KW-0732">Signal</keyword>
<keyword evidence="4" id="KW-0391">Immunity</keyword>
<keyword evidence="5 8" id="KW-0472">Membrane</keyword>